<keyword evidence="3" id="KW-1185">Reference proteome</keyword>
<protein>
    <submittedName>
        <fullName evidence="2">GIY-YIG nuclease family protein</fullName>
    </submittedName>
</protein>
<sequence>MPTNPDPSFALSLGDILRSAGLDPAEVLLIRHTYNPDGIGTRVEATPERLRAYTREQSARPGKFPASPPRWWLIFLAETGRRCRLAMVYENHGEATGERTDEHRYYDVRESGVLASLCDRLLIEWTRDTVNWAKRGALGSRLPVVEIADPHVLEFPGYERVLLTYEELQRLLADSAYVRWRAALGSVQGIYLIADTATGKLYVGKADGGERILGRWAAYARDGHGGNVAMRELLDLDPAQPRRYLFSLLHVYGPQATQAEIDAAESHFKDALLTRRFGLNRN</sequence>
<reference evidence="2" key="1">
    <citation type="submission" date="2022-06" db="EMBL/GenBank/DDBJ databases">
        <title>Rothia sp. isolated from sandalwood seedling.</title>
        <authorList>
            <person name="Tuikhar N."/>
            <person name="Kirdat K."/>
            <person name="Thorat V."/>
            <person name="Swetha P."/>
            <person name="Padma S."/>
            <person name="Sundararaj R."/>
            <person name="Yadav A."/>
        </authorList>
    </citation>
    <scope>NUCLEOTIDE SEQUENCE</scope>
    <source>
        <strain evidence="2">AR01</strain>
    </source>
</reference>
<dbReference type="SUPFAM" id="SSF82771">
    <property type="entry name" value="GIY-YIG endonuclease"/>
    <property type="match status" value="1"/>
</dbReference>
<accession>A0A9X2KI90</accession>
<dbReference type="Proteomes" id="UP001139502">
    <property type="component" value="Unassembled WGS sequence"/>
</dbReference>
<gene>
    <name evidence="2" type="ORF">NBM05_06225</name>
</gene>
<dbReference type="AlphaFoldDB" id="A0A9X2KI90"/>
<organism evidence="2 3">
    <name type="scientific">Rothia santali</name>
    <dbReference type="NCBI Taxonomy" id="2949643"/>
    <lineage>
        <taxon>Bacteria</taxon>
        <taxon>Bacillati</taxon>
        <taxon>Actinomycetota</taxon>
        <taxon>Actinomycetes</taxon>
        <taxon>Micrococcales</taxon>
        <taxon>Micrococcaceae</taxon>
        <taxon>Rothia</taxon>
    </lineage>
</organism>
<dbReference type="EMBL" id="JANAFB010000011">
    <property type="protein sequence ID" value="MCP3425619.1"/>
    <property type="molecule type" value="Genomic_DNA"/>
</dbReference>
<name>A0A9X2KI90_9MICC</name>
<dbReference type="PROSITE" id="PS50164">
    <property type="entry name" value="GIY_YIG"/>
    <property type="match status" value="1"/>
</dbReference>
<comment type="caution">
    <text evidence="2">The sequence shown here is derived from an EMBL/GenBank/DDBJ whole genome shotgun (WGS) entry which is preliminary data.</text>
</comment>
<dbReference type="RefSeq" id="WP_254165908.1">
    <property type="nucleotide sequence ID" value="NZ_JANAFB010000011.1"/>
</dbReference>
<dbReference type="InterPro" id="IPR000305">
    <property type="entry name" value="GIY-YIG_endonuc"/>
</dbReference>
<dbReference type="Gene3D" id="3.40.1440.10">
    <property type="entry name" value="GIY-YIG endonuclease"/>
    <property type="match status" value="1"/>
</dbReference>
<evidence type="ECO:0000313" key="2">
    <source>
        <dbReference type="EMBL" id="MCP3425619.1"/>
    </source>
</evidence>
<proteinExistence type="predicted"/>
<evidence type="ECO:0000313" key="3">
    <source>
        <dbReference type="Proteomes" id="UP001139502"/>
    </source>
</evidence>
<dbReference type="InterPro" id="IPR035901">
    <property type="entry name" value="GIY-YIG_endonuc_sf"/>
</dbReference>
<feature type="domain" description="GIY-YIG" evidence="1">
    <location>
        <begin position="186"/>
        <end position="281"/>
    </location>
</feature>
<dbReference type="CDD" id="cd10446">
    <property type="entry name" value="GIY-YIG_unchar_1"/>
    <property type="match status" value="1"/>
</dbReference>
<evidence type="ECO:0000259" key="1">
    <source>
        <dbReference type="PROSITE" id="PS50164"/>
    </source>
</evidence>